<keyword evidence="5" id="KW-0805">Transcription regulation</keyword>
<dbReference type="PANTHER" id="PTHR10071">
    <property type="entry name" value="TRANSCRIPTION FACTOR GATA FAMILY MEMBER"/>
    <property type="match status" value="1"/>
</dbReference>
<dbReference type="PROSITE" id="PS50114">
    <property type="entry name" value="GATA_ZN_FINGER_2"/>
    <property type="match status" value="2"/>
</dbReference>
<protein>
    <recommendedName>
        <fullName evidence="10">GATA-type domain-containing protein</fullName>
    </recommendedName>
</protein>
<dbReference type="GO" id="GO:0045944">
    <property type="term" value="P:positive regulation of transcription by RNA polymerase II"/>
    <property type="evidence" value="ECO:0007669"/>
    <property type="project" value="TreeGrafter"/>
</dbReference>
<dbReference type="AlphaFoldDB" id="A0A0C3FQQ0"/>
<keyword evidence="2" id="KW-0479">Metal-binding</keyword>
<keyword evidence="3 8" id="KW-0863">Zinc-finger</keyword>
<evidence type="ECO:0000256" key="4">
    <source>
        <dbReference type="ARBA" id="ARBA00022833"/>
    </source>
</evidence>
<name>A0A0C3FQQ0_PILCF</name>
<dbReference type="Proteomes" id="UP000054166">
    <property type="component" value="Unassembled WGS sequence"/>
</dbReference>
<dbReference type="Pfam" id="PF08550">
    <property type="entry name" value="GATA_AreA"/>
    <property type="match status" value="1"/>
</dbReference>
<feature type="region of interest" description="Disordered" evidence="9">
    <location>
        <begin position="537"/>
        <end position="711"/>
    </location>
</feature>
<dbReference type="PRINTS" id="PR00619">
    <property type="entry name" value="GATAZNFINGER"/>
</dbReference>
<feature type="region of interest" description="Disordered" evidence="9">
    <location>
        <begin position="95"/>
        <end position="134"/>
    </location>
</feature>
<proteinExistence type="predicted"/>
<evidence type="ECO:0000256" key="3">
    <source>
        <dbReference type="ARBA" id="ARBA00022771"/>
    </source>
</evidence>
<dbReference type="GO" id="GO:0000122">
    <property type="term" value="P:negative regulation of transcription by RNA polymerase II"/>
    <property type="evidence" value="ECO:0007669"/>
    <property type="project" value="TreeGrafter"/>
</dbReference>
<dbReference type="PANTHER" id="PTHR10071:SF281">
    <property type="entry name" value="BOX A-BINDING FACTOR-RELATED"/>
    <property type="match status" value="1"/>
</dbReference>
<dbReference type="Pfam" id="PF00320">
    <property type="entry name" value="GATA"/>
    <property type="match status" value="2"/>
</dbReference>
<feature type="compositionally biased region" description="Basic and acidic residues" evidence="9">
    <location>
        <begin position="95"/>
        <end position="121"/>
    </location>
</feature>
<dbReference type="Gene3D" id="3.30.50.10">
    <property type="entry name" value="Erythroid Transcription Factor GATA-1, subunit A"/>
    <property type="match status" value="2"/>
</dbReference>
<keyword evidence="6" id="KW-0804">Transcription</keyword>
<dbReference type="EMBL" id="KN832996">
    <property type="protein sequence ID" value="KIM82044.1"/>
    <property type="molecule type" value="Genomic_DNA"/>
</dbReference>
<dbReference type="InterPro" id="IPR013860">
    <property type="entry name" value="AreA_GATA"/>
</dbReference>
<dbReference type="InterPro" id="IPR039355">
    <property type="entry name" value="Transcription_factor_GATA"/>
</dbReference>
<comment type="subcellular location">
    <subcellularLocation>
        <location evidence="1">Nucleus</location>
    </subcellularLocation>
</comment>
<evidence type="ECO:0000259" key="10">
    <source>
        <dbReference type="PROSITE" id="PS50114"/>
    </source>
</evidence>
<organism evidence="11 12">
    <name type="scientific">Piloderma croceum (strain F 1598)</name>
    <dbReference type="NCBI Taxonomy" id="765440"/>
    <lineage>
        <taxon>Eukaryota</taxon>
        <taxon>Fungi</taxon>
        <taxon>Dikarya</taxon>
        <taxon>Basidiomycota</taxon>
        <taxon>Agaricomycotina</taxon>
        <taxon>Agaricomycetes</taxon>
        <taxon>Agaricomycetidae</taxon>
        <taxon>Atheliales</taxon>
        <taxon>Atheliaceae</taxon>
        <taxon>Piloderma</taxon>
    </lineage>
</organism>
<dbReference type="GO" id="GO:0008270">
    <property type="term" value="F:zinc ion binding"/>
    <property type="evidence" value="ECO:0007669"/>
    <property type="project" value="UniProtKB-KW"/>
</dbReference>
<dbReference type="PROSITE" id="PS00344">
    <property type="entry name" value="GATA_ZN_FINGER_1"/>
    <property type="match status" value="1"/>
</dbReference>
<accession>A0A0C3FQQ0</accession>
<feature type="compositionally biased region" description="Low complexity" evidence="9">
    <location>
        <begin position="683"/>
        <end position="711"/>
    </location>
</feature>
<dbReference type="InterPro" id="IPR000679">
    <property type="entry name" value="Znf_GATA"/>
</dbReference>
<feature type="domain" description="GATA-type" evidence="10">
    <location>
        <begin position="431"/>
        <end position="479"/>
    </location>
</feature>
<evidence type="ECO:0000256" key="7">
    <source>
        <dbReference type="ARBA" id="ARBA00023242"/>
    </source>
</evidence>
<dbReference type="GO" id="GO:0000981">
    <property type="term" value="F:DNA-binding transcription factor activity, RNA polymerase II-specific"/>
    <property type="evidence" value="ECO:0007669"/>
    <property type="project" value="TreeGrafter"/>
</dbReference>
<evidence type="ECO:0000256" key="2">
    <source>
        <dbReference type="ARBA" id="ARBA00022723"/>
    </source>
</evidence>
<reference evidence="11 12" key="1">
    <citation type="submission" date="2014-04" db="EMBL/GenBank/DDBJ databases">
        <authorList>
            <consortium name="DOE Joint Genome Institute"/>
            <person name="Kuo A."/>
            <person name="Tarkka M."/>
            <person name="Buscot F."/>
            <person name="Kohler A."/>
            <person name="Nagy L.G."/>
            <person name="Floudas D."/>
            <person name="Copeland A."/>
            <person name="Barry K.W."/>
            <person name="Cichocki N."/>
            <person name="Veneault-Fourrey C."/>
            <person name="LaButti K."/>
            <person name="Lindquist E.A."/>
            <person name="Lipzen A."/>
            <person name="Lundell T."/>
            <person name="Morin E."/>
            <person name="Murat C."/>
            <person name="Sun H."/>
            <person name="Tunlid A."/>
            <person name="Henrissat B."/>
            <person name="Grigoriev I.V."/>
            <person name="Hibbett D.S."/>
            <person name="Martin F."/>
            <person name="Nordberg H.P."/>
            <person name="Cantor M.N."/>
            <person name="Hua S.X."/>
        </authorList>
    </citation>
    <scope>NUCLEOTIDE SEQUENCE [LARGE SCALE GENOMIC DNA]</scope>
    <source>
        <strain evidence="11 12">F 1598</strain>
    </source>
</reference>
<dbReference type="FunFam" id="3.30.50.10:FF:000007">
    <property type="entry name" value="Nitrogen regulatory AreA, N-terminal"/>
    <property type="match status" value="1"/>
</dbReference>
<evidence type="ECO:0000256" key="8">
    <source>
        <dbReference type="PROSITE-ProRule" id="PRU00094"/>
    </source>
</evidence>
<evidence type="ECO:0000313" key="12">
    <source>
        <dbReference type="Proteomes" id="UP000054166"/>
    </source>
</evidence>
<dbReference type="OrthoDB" id="515401at2759"/>
<evidence type="ECO:0000256" key="5">
    <source>
        <dbReference type="ARBA" id="ARBA00023015"/>
    </source>
</evidence>
<dbReference type="STRING" id="765440.A0A0C3FQQ0"/>
<feature type="compositionally biased region" description="Acidic residues" evidence="9">
    <location>
        <begin position="338"/>
        <end position="351"/>
    </location>
</feature>
<keyword evidence="7" id="KW-0539">Nucleus</keyword>
<dbReference type="SMART" id="SM00401">
    <property type="entry name" value="ZnF_GATA"/>
    <property type="match status" value="2"/>
</dbReference>
<feature type="domain" description="GATA-type" evidence="10">
    <location>
        <begin position="497"/>
        <end position="545"/>
    </location>
</feature>
<evidence type="ECO:0000313" key="11">
    <source>
        <dbReference type="EMBL" id="KIM82044.1"/>
    </source>
</evidence>
<evidence type="ECO:0000256" key="6">
    <source>
        <dbReference type="ARBA" id="ARBA00023163"/>
    </source>
</evidence>
<keyword evidence="4" id="KW-0862">Zinc</keyword>
<sequence>MPSILNLKFKGNKSFVAFSNLADAESLTSTWKVCTKVASYLEQGQRLENLSWRLWHLQNLMVDTDNAKSKREFKKLSKCMGDKLDKEKGRSIEELEAPDFKRNHSTDLLRQRAVEKERSREASQNAKPGTIKRMQFTFSVDAPVSATWHSTPVTKPDMKPSSEFKGNSNKRGRASIRPVDDSHEIAVDDKDSNDKDPPLTTRGRKPSTSAVDAPSESQNSSLLFPSLFSNDFNPTALLYPTPSLSTSMNYGEGVGAAPSGGFSVSRPTIELPLDDILNGVDNSDNSNKAWLSPFHGANVDFPQLYHPEPHHQAQAIISQDVTMHPVTDCHEFSSSSYEDSEDSEDDADDESYVSTPVFNMVPPSSRDFPDISTIQPARTSTRTPLGRPTLTVKTDSSKRSSALGATATSVNGALLRQGGISNPPPPGGKAECSNCGATHTPLWRRGLNDELNCNACGLYCKLHKRPRPKSMRSTHGEGRAQVAPRPETVDVMVRPAQCYNCNTTATPLWRKDDEGKTVCNACGLYYKLHGASRPISMKSDVIRKRSRHDARRNGGNGTNASETPSDSRDASPGASPEMERSPTLAPDSTTQMSYEFGEDSDFQPSQSELIGALGNSDQGNYTGTFNPFPGPFPGPYHPDYLAQQSSTPADALPFASAEETESESKEESRTNKRRRMSTDSESEPPSSAVSFSSYNEGYSSQSSATSNSQRSSMEFPFNQYPSYNILRGSGNTFWHPPMAVTHDSPQFIHPPMLPSEDSHMDYLHPPMLPQEEENLFNQYLHPPMVPPEESSKGHMNNSLQTYSGNGSAQSDYFDAPMNPF</sequence>
<evidence type="ECO:0000256" key="9">
    <source>
        <dbReference type="SAM" id="MobiDB-lite"/>
    </source>
</evidence>
<dbReference type="GO" id="GO:0000978">
    <property type="term" value="F:RNA polymerase II cis-regulatory region sequence-specific DNA binding"/>
    <property type="evidence" value="ECO:0007669"/>
    <property type="project" value="TreeGrafter"/>
</dbReference>
<dbReference type="CDD" id="cd00202">
    <property type="entry name" value="ZnF_GATA"/>
    <property type="match status" value="2"/>
</dbReference>
<evidence type="ECO:0000256" key="1">
    <source>
        <dbReference type="ARBA" id="ARBA00004123"/>
    </source>
</evidence>
<gene>
    <name evidence="11" type="ORF">PILCRDRAFT_820945</name>
</gene>
<feature type="region of interest" description="Disordered" evidence="9">
    <location>
        <begin position="147"/>
        <end position="219"/>
    </location>
</feature>
<feature type="compositionally biased region" description="Polar residues" evidence="9">
    <location>
        <begin position="615"/>
        <end position="625"/>
    </location>
</feature>
<keyword evidence="12" id="KW-1185">Reference proteome</keyword>
<reference evidence="12" key="2">
    <citation type="submission" date="2015-01" db="EMBL/GenBank/DDBJ databases">
        <title>Evolutionary Origins and Diversification of the Mycorrhizal Mutualists.</title>
        <authorList>
            <consortium name="DOE Joint Genome Institute"/>
            <consortium name="Mycorrhizal Genomics Consortium"/>
            <person name="Kohler A."/>
            <person name="Kuo A."/>
            <person name="Nagy L.G."/>
            <person name="Floudas D."/>
            <person name="Copeland A."/>
            <person name="Barry K.W."/>
            <person name="Cichocki N."/>
            <person name="Veneault-Fourrey C."/>
            <person name="LaButti K."/>
            <person name="Lindquist E.A."/>
            <person name="Lipzen A."/>
            <person name="Lundell T."/>
            <person name="Morin E."/>
            <person name="Murat C."/>
            <person name="Riley R."/>
            <person name="Ohm R."/>
            <person name="Sun H."/>
            <person name="Tunlid A."/>
            <person name="Henrissat B."/>
            <person name="Grigoriev I.V."/>
            <person name="Hibbett D.S."/>
            <person name="Martin F."/>
        </authorList>
    </citation>
    <scope>NUCLEOTIDE SEQUENCE [LARGE SCALE GENOMIC DNA]</scope>
    <source>
        <strain evidence="12">F 1598</strain>
    </source>
</reference>
<dbReference type="InterPro" id="IPR013088">
    <property type="entry name" value="Znf_NHR/GATA"/>
</dbReference>
<dbReference type="InParanoid" id="A0A0C3FQQ0"/>
<dbReference type="SUPFAM" id="SSF57716">
    <property type="entry name" value="Glucocorticoid receptor-like (DNA-binding domain)"/>
    <property type="match status" value="2"/>
</dbReference>
<feature type="compositionally biased region" description="Basic and acidic residues" evidence="9">
    <location>
        <begin position="178"/>
        <end position="197"/>
    </location>
</feature>
<feature type="region of interest" description="Disordered" evidence="9">
    <location>
        <begin position="329"/>
        <end position="431"/>
    </location>
</feature>
<feature type="compositionally biased region" description="Polar residues" evidence="9">
    <location>
        <begin position="372"/>
        <end position="383"/>
    </location>
</feature>
<dbReference type="HOGENOM" id="CLU_009372_0_0_1"/>
<dbReference type="GO" id="GO:0005634">
    <property type="term" value="C:nucleus"/>
    <property type="evidence" value="ECO:0007669"/>
    <property type="project" value="UniProtKB-SubCell"/>
</dbReference>